<keyword evidence="1" id="KW-0812">Transmembrane</keyword>
<evidence type="ECO:0000313" key="2">
    <source>
        <dbReference type="EMBL" id="MDH6180073.1"/>
    </source>
</evidence>
<proteinExistence type="predicted"/>
<evidence type="ECO:0000256" key="1">
    <source>
        <dbReference type="SAM" id="Phobius"/>
    </source>
</evidence>
<name>A0ABT6KJF3_9MICO</name>
<keyword evidence="1" id="KW-1133">Transmembrane helix</keyword>
<feature type="transmembrane region" description="Helical" evidence="1">
    <location>
        <begin position="100"/>
        <end position="123"/>
    </location>
</feature>
<feature type="transmembrane region" description="Helical" evidence="1">
    <location>
        <begin position="60"/>
        <end position="88"/>
    </location>
</feature>
<dbReference type="Proteomes" id="UP001160142">
    <property type="component" value="Unassembled WGS sequence"/>
</dbReference>
<sequence length="186" mass="20970">MSDFRWPWWAVFLQSLGGLVFVAIALLIDDAYRTAELRSLTTPTDPAPYDWSELLSLVYFWPYVVGAIALFVVLPAHALTAVVLTIGLPIRLVPAIRRWWVAHYVPVILIAASILLLLIAWNLPAAELEVSTYQPSSPVFVVGVALGAFAIWHFWLPGRRAPRPAKPPRKVRAPRQDEEWRLGRLL</sequence>
<gene>
    <name evidence="2" type="ORF">M2152_000255</name>
</gene>
<dbReference type="RefSeq" id="WP_322132439.1">
    <property type="nucleotide sequence ID" value="NZ_CP085036.1"/>
</dbReference>
<accession>A0ABT6KJF3</accession>
<keyword evidence="3" id="KW-1185">Reference proteome</keyword>
<feature type="transmembrane region" description="Helical" evidence="1">
    <location>
        <begin position="135"/>
        <end position="156"/>
    </location>
</feature>
<comment type="caution">
    <text evidence="2">The sequence shown here is derived from an EMBL/GenBank/DDBJ whole genome shotgun (WGS) entry which is preliminary data.</text>
</comment>
<protein>
    <submittedName>
        <fullName evidence="2">Uncharacterized protein</fullName>
    </submittedName>
</protein>
<dbReference type="EMBL" id="JARXVQ010000001">
    <property type="protein sequence ID" value="MDH6180073.1"/>
    <property type="molecule type" value="Genomic_DNA"/>
</dbReference>
<reference evidence="2 3" key="1">
    <citation type="submission" date="2023-04" db="EMBL/GenBank/DDBJ databases">
        <title>Genome Encyclopedia of Bacteria and Archaea VI: Functional Genomics of Type Strains.</title>
        <authorList>
            <person name="Whitman W."/>
        </authorList>
    </citation>
    <scope>NUCLEOTIDE SEQUENCE [LARGE SCALE GENOMIC DNA]</scope>
    <source>
        <strain evidence="2 3">SG_E_30_P1</strain>
    </source>
</reference>
<evidence type="ECO:0000313" key="3">
    <source>
        <dbReference type="Proteomes" id="UP001160142"/>
    </source>
</evidence>
<organism evidence="2 3">
    <name type="scientific">Antiquaquibacter oligotrophicus</name>
    <dbReference type="NCBI Taxonomy" id="2880260"/>
    <lineage>
        <taxon>Bacteria</taxon>
        <taxon>Bacillati</taxon>
        <taxon>Actinomycetota</taxon>
        <taxon>Actinomycetes</taxon>
        <taxon>Micrococcales</taxon>
        <taxon>Microbacteriaceae</taxon>
        <taxon>Antiquaquibacter</taxon>
    </lineage>
</organism>
<keyword evidence="1" id="KW-0472">Membrane</keyword>
<feature type="transmembrane region" description="Helical" evidence="1">
    <location>
        <begin position="7"/>
        <end position="28"/>
    </location>
</feature>